<organism evidence="1 2">
    <name type="scientific">Mesoflavibacter zeaxanthinifaciens subsp. sabulilitoris</name>
    <dbReference type="NCBI Taxonomy" id="1520893"/>
    <lineage>
        <taxon>Bacteria</taxon>
        <taxon>Pseudomonadati</taxon>
        <taxon>Bacteroidota</taxon>
        <taxon>Flavobacteriia</taxon>
        <taxon>Flavobacteriales</taxon>
        <taxon>Flavobacteriaceae</taxon>
        <taxon>Mesoflavibacter</taxon>
    </lineage>
</organism>
<comment type="caution">
    <text evidence="1">The sequence shown here is derived from an EMBL/GenBank/DDBJ whole genome shotgun (WGS) entry which is preliminary data.</text>
</comment>
<evidence type="ECO:0008006" key="3">
    <source>
        <dbReference type="Google" id="ProtNLM"/>
    </source>
</evidence>
<dbReference type="EMBL" id="PXOT01000027">
    <property type="protein sequence ID" value="PSG87076.1"/>
    <property type="molecule type" value="Genomic_DNA"/>
</dbReference>
<dbReference type="Pfam" id="PF07661">
    <property type="entry name" value="MORN_2"/>
    <property type="match status" value="5"/>
</dbReference>
<dbReference type="Gene3D" id="2.20.110.10">
    <property type="entry name" value="Histone H3 K4-specific methyltransferase SET7/9 N-terminal domain"/>
    <property type="match status" value="1"/>
</dbReference>
<dbReference type="PANTHER" id="PTHR46820">
    <property type="entry name" value="HISTONE-LYSINE N-METHYLTRANSFERASE SETD7"/>
    <property type="match status" value="1"/>
</dbReference>
<reference evidence="1 2" key="1">
    <citation type="submission" date="2018-03" db="EMBL/GenBank/DDBJ databases">
        <title>Mesoflavibacter sp. HG37 and Mesoflavibacter sp. HG96 sp.nov., two marine bacteria isolated from seawater of Western Pacific Ocean.</title>
        <authorList>
            <person name="Cheng H."/>
            <person name="Wu Y.-H."/>
            <person name="Guo L.-L."/>
            <person name="Xu X.-W."/>
        </authorList>
    </citation>
    <scope>NUCLEOTIDE SEQUENCE [LARGE SCALE GENOMIC DNA]</scope>
    <source>
        <strain evidence="1 2">KCTC 42117</strain>
    </source>
</reference>
<sequence>MRKLLMLILLIPMVSCSQRQVDMDKLAERNGVMYEVNQQKPFTGKAILKLPNGQKLIEGNYSKGLKHGSWKEYHKNGTLLINNEFVNGKMYGLSEVYYENGNIKSKIHYKNDMRHGSYEKFFEDGSLYVKTYYDSNKRHGNYISHHKNGNPKERSEYRNGKKIGFFESYWKNGNNRLTYTKTEDGSFTGDHITYNEDGSIQRHVFHTSTDSKINKGTWKRYWSSDWKIVDTPSAYRSSVSFDDNGKPSTNAVFYYKNGNKFSEGYFSSIEPDSREGNFKWYWEDGSIKKELTYKNNILDGEAKSYYKEKNVTKTSSLQQRIFYKNGKLNGKVELYNGNGMFPSENPKIVDYKVNQMPRSWWKIEGQCVNGKYDGNFKVWWRYATNRRREPFNMPIYILHQWDNGHLTSNGYDYKAGIHNYYDKKGRKTSLQDRHNILDQVVRDGK</sequence>
<protein>
    <recommendedName>
        <fullName evidence="3">Toxin-antitoxin system YwqK family antitoxin</fullName>
    </recommendedName>
</protein>
<dbReference type="OrthoDB" id="1524045at2"/>
<gene>
    <name evidence="1" type="ORF">C7H61_13275</name>
</gene>
<evidence type="ECO:0000313" key="1">
    <source>
        <dbReference type="EMBL" id="PSG87076.1"/>
    </source>
</evidence>
<name>A0A2T1N653_9FLAO</name>
<dbReference type="PANTHER" id="PTHR46820:SF1">
    <property type="entry name" value="HISTONE-LYSINE N-METHYLTRANSFERASE SETD7"/>
    <property type="match status" value="1"/>
</dbReference>
<dbReference type="Gene3D" id="3.90.930.1">
    <property type="match status" value="1"/>
</dbReference>
<dbReference type="GO" id="GO:0005694">
    <property type="term" value="C:chromosome"/>
    <property type="evidence" value="ECO:0007669"/>
    <property type="project" value="TreeGrafter"/>
</dbReference>
<dbReference type="AlphaFoldDB" id="A0A2T1N653"/>
<proteinExistence type="predicted"/>
<accession>A0A2T1N653</accession>
<keyword evidence="2" id="KW-1185">Reference proteome</keyword>
<dbReference type="GO" id="GO:0003682">
    <property type="term" value="F:chromatin binding"/>
    <property type="evidence" value="ECO:0007669"/>
    <property type="project" value="TreeGrafter"/>
</dbReference>
<dbReference type="InterPro" id="IPR011652">
    <property type="entry name" value="MORN_2"/>
</dbReference>
<dbReference type="SUPFAM" id="SSF82185">
    <property type="entry name" value="Histone H3 K4-specific methyltransferase SET7/9 N-terminal domain"/>
    <property type="match status" value="3"/>
</dbReference>
<evidence type="ECO:0000313" key="2">
    <source>
        <dbReference type="Proteomes" id="UP000238430"/>
    </source>
</evidence>
<dbReference type="GO" id="GO:0070828">
    <property type="term" value="P:heterochromatin organization"/>
    <property type="evidence" value="ECO:0007669"/>
    <property type="project" value="TreeGrafter"/>
</dbReference>
<dbReference type="Proteomes" id="UP000238430">
    <property type="component" value="Unassembled WGS sequence"/>
</dbReference>